<dbReference type="STRING" id="265719.SAMN04488509_101659"/>
<sequence>MLRSTSRLKAFVRRFGLLVGLALFCPPATARELVVRAEAVQQDGLSARGVLLALRSPNAPGGGLQLRLQAETLAFAPLGYRFAALDWRCELRPRDVGVWRCAGPLTSDDAAAGELALEIDRGALQLALVRGRTRLQASLPAEGNPIGLTAEHLPAAWLQPMLAALWPQAGLTAGRLGAELALDLAGAAPRIEGELQAEGLGFDTEDGRLAAADLQMRGRLALTLAERTELGLELALSGGEVLAGPLYASLPAQPVQLALSLQGKDARWSLQTLRWNDREALQLDARAELDFGAAVPLLDASLKALSPRAGVLLPRYLETLLATAGLPGLQADGSLELALDLKAGRIESLGVEADDLALRDGQSRFLLEGVSGGLGFTRGASARSDQLRIERLQLFGASFAPAVLDWASSDGEWRLQRPLELGVLGGGLQLQALRWNSAAEAGSEDRFAAAASVRGIDLRQLSAQLGWPPFEGELSGDIPGVHYGAGVLAMDGTLRMRVFDGDIEIAGLALERPFGVAPTLAADVELRSLDLQPLTAAFGFGEITGRMDGYIRGLRLIDWAPVAFDARFATDEKAKGPRRISQRAVRDLSSVGGMGPAAALQQGVMRAFETFPYARIGIACRLRNHVCQMDGLARTARGYTLVEGSGLPRISVNGMQREVDWPVLVERLRAVTEGQAPTIH</sequence>
<evidence type="ECO:0000313" key="3">
    <source>
        <dbReference type="Proteomes" id="UP000199603"/>
    </source>
</evidence>
<name>A0A1G6SRZ2_9GAMM</name>
<keyword evidence="1" id="KW-0732">Signal</keyword>
<proteinExistence type="predicted"/>
<keyword evidence="3" id="KW-1185">Reference proteome</keyword>
<dbReference type="AlphaFoldDB" id="A0A1G6SRZ2"/>
<dbReference type="RefSeq" id="WP_091238769.1">
    <property type="nucleotide sequence ID" value="NZ_FNAG01000001.1"/>
</dbReference>
<gene>
    <name evidence="2" type="ORF">SAMN04488509_101659</name>
</gene>
<feature type="chain" id="PRO_5011775244" description="Dicarboxylate transport" evidence="1">
    <location>
        <begin position="31"/>
        <end position="680"/>
    </location>
</feature>
<protein>
    <recommendedName>
        <fullName evidence="4">Dicarboxylate transport</fullName>
    </recommendedName>
</protein>
<reference evidence="2 3" key="1">
    <citation type="submission" date="2016-10" db="EMBL/GenBank/DDBJ databases">
        <authorList>
            <person name="de Groot N.N."/>
        </authorList>
    </citation>
    <scope>NUCLEOTIDE SEQUENCE [LARGE SCALE GENOMIC DNA]</scope>
    <source>
        <strain evidence="2 3">DSM 16957</strain>
    </source>
</reference>
<dbReference type="OrthoDB" id="6191549at2"/>
<feature type="signal peptide" evidence="1">
    <location>
        <begin position="1"/>
        <end position="30"/>
    </location>
</feature>
<accession>A0A1G6SRZ2</accession>
<evidence type="ECO:0008006" key="4">
    <source>
        <dbReference type="Google" id="ProtNLM"/>
    </source>
</evidence>
<organism evidence="2 3">
    <name type="scientific">Aquimonas voraii</name>
    <dbReference type="NCBI Taxonomy" id="265719"/>
    <lineage>
        <taxon>Bacteria</taxon>
        <taxon>Pseudomonadati</taxon>
        <taxon>Pseudomonadota</taxon>
        <taxon>Gammaproteobacteria</taxon>
        <taxon>Lysobacterales</taxon>
        <taxon>Lysobacteraceae</taxon>
        <taxon>Aquimonas</taxon>
    </lineage>
</organism>
<evidence type="ECO:0000256" key="1">
    <source>
        <dbReference type="SAM" id="SignalP"/>
    </source>
</evidence>
<dbReference type="Proteomes" id="UP000199603">
    <property type="component" value="Unassembled WGS sequence"/>
</dbReference>
<dbReference type="EMBL" id="FNAG01000001">
    <property type="protein sequence ID" value="SDD19589.1"/>
    <property type="molecule type" value="Genomic_DNA"/>
</dbReference>
<evidence type="ECO:0000313" key="2">
    <source>
        <dbReference type="EMBL" id="SDD19589.1"/>
    </source>
</evidence>